<evidence type="ECO:0000313" key="9">
    <source>
        <dbReference type="Proteomes" id="UP001526430"/>
    </source>
</evidence>
<accession>A0ABT3NUH4</accession>
<proteinExistence type="predicted"/>
<evidence type="ECO:0000256" key="5">
    <source>
        <dbReference type="ARBA" id="ARBA00023136"/>
    </source>
</evidence>
<keyword evidence="9" id="KW-1185">Reference proteome</keyword>
<evidence type="ECO:0000256" key="4">
    <source>
        <dbReference type="ARBA" id="ARBA00022989"/>
    </source>
</evidence>
<keyword evidence="7" id="KW-0732">Signal</keyword>
<evidence type="ECO:0000256" key="3">
    <source>
        <dbReference type="ARBA" id="ARBA00022692"/>
    </source>
</evidence>
<feature type="transmembrane region" description="Helical" evidence="6">
    <location>
        <begin position="245"/>
        <end position="266"/>
    </location>
</feature>
<protein>
    <submittedName>
        <fullName evidence="8">Lysylphosphatidylglycerol synthase domain-containing protein</fullName>
    </submittedName>
</protein>
<feature type="signal peptide" evidence="7">
    <location>
        <begin position="1"/>
        <end position="21"/>
    </location>
</feature>
<dbReference type="EMBL" id="JAPFQI010000005">
    <property type="protein sequence ID" value="MCW8085811.1"/>
    <property type="molecule type" value="Genomic_DNA"/>
</dbReference>
<name>A0ABT3NUH4_9PROT</name>
<keyword evidence="5 6" id="KW-0472">Membrane</keyword>
<gene>
    <name evidence="8" type="ORF">OF850_09260</name>
</gene>
<evidence type="ECO:0000256" key="1">
    <source>
        <dbReference type="ARBA" id="ARBA00004651"/>
    </source>
</evidence>
<feature type="transmembrane region" description="Helical" evidence="6">
    <location>
        <begin position="273"/>
        <end position="292"/>
    </location>
</feature>
<dbReference type="NCBIfam" id="TIGR03476">
    <property type="entry name" value="HpnL"/>
    <property type="match status" value="1"/>
</dbReference>
<dbReference type="Proteomes" id="UP001526430">
    <property type="component" value="Unassembled WGS sequence"/>
</dbReference>
<reference evidence="8 9" key="1">
    <citation type="submission" date="2022-10" db="EMBL/GenBank/DDBJ databases">
        <title>Roseococcus glaciei nov., sp. nov., isolated from glacier.</title>
        <authorList>
            <person name="Liu Q."/>
            <person name="Xin Y.-H."/>
        </authorList>
    </citation>
    <scope>NUCLEOTIDE SEQUENCE [LARGE SCALE GENOMIC DNA]</scope>
    <source>
        <strain evidence="8 9">MDT2-1-1</strain>
    </source>
</reference>
<keyword evidence="4 6" id="KW-1133">Transmembrane helix</keyword>
<feature type="transmembrane region" description="Helical" evidence="6">
    <location>
        <begin position="210"/>
        <end position="233"/>
    </location>
</feature>
<dbReference type="Pfam" id="PF03706">
    <property type="entry name" value="LPG_synthase_TM"/>
    <property type="match status" value="1"/>
</dbReference>
<evidence type="ECO:0000256" key="2">
    <source>
        <dbReference type="ARBA" id="ARBA00022475"/>
    </source>
</evidence>
<feature type="transmembrane region" description="Helical" evidence="6">
    <location>
        <begin position="143"/>
        <end position="165"/>
    </location>
</feature>
<feature type="transmembrane region" description="Helical" evidence="6">
    <location>
        <begin position="38"/>
        <end position="60"/>
    </location>
</feature>
<dbReference type="PANTHER" id="PTHR39087:SF2">
    <property type="entry name" value="UPF0104 MEMBRANE PROTEIN MJ1595"/>
    <property type="match status" value="1"/>
</dbReference>
<comment type="subcellular location">
    <subcellularLocation>
        <location evidence="1">Cell membrane</location>
        <topology evidence="1">Multi-pass membrane protein</topology>
    </subcellularLocation>
</comment>
<dbReference type="InterPro" id="IPR022791">
    <property type="entry name" value="L-PG_synthase/AglD"/>
</dbReference>
<dbReference type="RefSeq" id="WP_301589762.1">
    <property type="nucleotide sequence ID" value="NZ_JAPFQI010000005.1"/>
</dbReference>
<organism evidence="8 9">
    <name type="scientific">Sabulicella glaciei</name>
    <dbReference type="NCBI Taxonomy" id="2984948"/>
    <lineage>
        <taxon>Bacteria</taxon>
        <taxon>Pseudomonadati</taxon>
        <taxon>Pseudomonadota</taxon>
        <taxon>Alphaproteobacteria</taxon>
        <taxon>Acetobacterales</taxon>
        <taxon>Acetobacteraceae</taxon>
        <taxon>Sabulicella</taxon>
    </lineage>
</organism>
<evidence type="ECO:0000256" key="6">
    <source>
        <dbReference type="SAM" id="Phobius"/>
    </source>
</evidence>
<keyword evidence="3 6" id="KW-0812">Transmembrane</keyword>
<sequence length="320" mass="33009">MNRLGLILALCGLALAVAVIAAQDLSAVGALLAAAGPGLALVALAHLPSMGLNAWAWAVLMPSRVRPTLPVMTFNVWVRESVNGLLPVGRIGGELASFRLLRRQGVPPAPAAGGLLMDVALSILSQLAFALLGLALLAAGGGAVGWGGLLLGFASGAALGGLFIAAQRLALFGRMAGALNRIAAGRLDAFAAHSARMDRYVRRAWRRPRAIALCFLWQFAAWVAGALEIWVAFQVLGADLGFAEALVIEALIQALSSAAFLVPGALGLQEAGFIGLGALVGLDPATSAALAVTRRLRDLLLFLPGLAAWAVWERRASNPA</sequence>
<feature type="transmembrane region" description="Helical" evidence="6">
    <location>
        <begin position="109"/>
        <end position="137"/>
    </location>
</feature>
<evidence type="ECO:0000313" key="8">
    <source>
        <dbReference type="EMBL" id="MCW8085811.1"/>
    </source>
</evidence>
<keyword evidence="2" id="KW-1003">Cell membrane</keyword>
<evidence type="ECO:0000256" key="7">
    <source>
        <dbReference type="SAM" id="SignalP"/>
    </source>
</evidence>
<dbReference type="PANTHER" id="PTHR39087">
    <property type="entry name" value="UPF0104 MEMBRANE PROTEIN MJ1595"/>
    <property type="match status" value="1"/>
</dbReference>
<feature type="chain" id="PRO_5045721404" evidence="7">
    <location>
        <begin position="22"/>
        <end position="320"/>
    </location>
</feature>
<comment type="caution">
    <text evidence="8">The sequence shown here is derived from an EMBL/GenBank/DDBJ whole genome shotgun (WGS) entry which is preliminary data.</text>
</comment>